<dbReference type="AlphaFoldDB" id="A0A392SQX5"/>
<accession>A0A392SQX5</accession>
<organism evidence="1 2">
    <name type="scientific">Trifolium medium</name>
    <dbReference type="NCBI Taxonomy" id="97028"/>
    <lineage>
        <taxon>Eukaryota</taxon>
        <taxon>Viridiplantae</taxon>
        <taxon>Streptophyta</taxon>
        <taxon>Embryophyta</taxon>
        <taxon>Tracheophyta</taxon>
        <taxon>Spermatophyta</taxon>
        <taxon>Magnoliopsida</taxon>
        <taxon>eudicotyledons</taxon>
        <taxon>Gunneridae</taxon>
        <taxon>Pentapetalae</taxon>
        <taxon>rosids</taxon>
        <taxon>fabids</taxon>
        <taxon>Fabales</taxon>
        <taxon>Fabaceae</taxon>
        <taxon>Papilionoideae</taxon>
        <taxon>50 kb inversion clade</taxon>
        <taxon>NPAAA clade</taxon>
        <taxon>Hologalegina</taxon>
        <taxon>IRL clade</taxon>
        <taxon>Trifolieae</taxon>
        <taxon>Trifolium</taxon>
    </lineage>
</organism>
<evidence type="ECO:0000313" key="2">
    <source>
        <dbReference type="Proteomes" id="UP000265520"/>
    </source>
</evidence>
<proteinExistence type="predicted"/>
<reference evidence="1 2" key="1">
    <citation type="journal article" date="2018" name="Front. Plant Sci.">
        <title>Red Clover (Trifolium pratense) and Zigzag Clover (T. medium) - A Picture of Genomic Similarities and Differences.</title>
        <authorList>
            <person name="Dluhosova J."/>
            <person name="Istvanek J."/>
            <person name="Nedelnik J."/>
            <person name="Repkova J."/>
        </authorList>
    </citation>
    <scope>NUCLEOTIDE SEQUENCE [LARGE SCALE GENOMIC DNA]</scope>
    <source>
        <strain evidence="2">cv. 10/8</strain>
        <tissue evidence="1">Leaf</tissue>
    </source>
</reference>
<keyword evidence="2" id="KW-1185">Reference proteome</keyword>
<sequence>MTSLSCGPGASDAMFLPSYPGLSNIWYQSPVDGGAISEWMIDRGYGETHT</sequence>
<name>A0A392SQX5_9FABA</name>
<evidence type="ECO:0000313" key="1">
    <source>
        <dbReference type="EMBL" id="MCI50822.1"/>
    </source>
</evidence>
<protein>
    <submittedName>
        <fullName evidence="1">Uncharacterized protein</fullName>
    </submittedName>
</protein>
<comment type="caution">
    <text evidence="1">The sequence shown here is derived from an EMBL/GenBank/DDBJ whole genome shotgun (WGS) entry which is preliminary data.</text>
</comment>
<dbReference type="EMBL" id="LXQA010422466">
    <property type="protein sequence ID" value="MCI50822.1"/>
    <property type="molecule type" value="Genomic_DNA"/>
</dbReference>
<dbReference type="Proteomes" id="UP000265520">
    <property type="component" value="Unassembled WGS sequence"/>
</dbReference>